<protein>
    <submittedName>
        <fullName evidence="2">Uncharacterized protein</fullName>
    </submittedName>
</protein>
<sequence length="115" mass="13470">MFLYYLGKYPVVELLDHKVISVLNYLRNFHNVCHSGCTSLHSDQQYMRVPFSQHSHEHLFLVFLILTILTGVRFYLIVVLIRISLMSDVEHLFVFLLAICMSSLEKCLFMSSAHF</sequence>
<feature type="transmembrane region" description="Helical" evidence="1">
    <location>
        <begin position="93"/>
        <end position="113"/>
    </location>
</feature>
<dbReference type="Proteomes" id="UP000291022">
    <property type="component" value="Unassembled WGS sequence"/>
</dbReference>
<keyword evidence="1" id="KW-0472">Membrane</keyword>
<reference evidence="3" key="1">
    <citation type="submission" date="2016-06" db="EMBL/GenBank/DDBJ databases">
        <title>De novo assembly and RNA-Seq shows season-dependent expression and editing in black bear kidneys.</title>
        <authorList>
            <person name="Korstanje R."/>
            <person name="Srivastava A."/>
            <person name="Sarsani V.K."/>
            <person name="Sheehan S.M."/>
            <person name="Seger R.L."/>
            <person name="Barter M.E."/>
            <person name="Lindqvist C."/>
            <person name="Brody L.C."/>
            <person name="Mullikin J.C."/>
        </authorList>
    </citation>
    <scope>NUCLEOTIDE SEQUENCE [LARGE SCALE GENOMIC DNA]</scope>
</reference>
<reference evidence="2" key="2">
    <citation type="submission" date="2025-08" db="UniProtKB">
        <authorList>
            <consortium name="Ensembl"/>
        </authorList>
    </citation>
    <scope>IDENTIFICATION</scope>
</reference>
<evidence type="ECO:0000256" key="1">
    <source>
        <dbReference type="SAM" id="Phobius"/>
    </source>
</evidence>
<dbReference type="GeneTree" id="ENSGT01150000289496"/>
<evidence type="ECO:0000313" key="2">
    <source>
        <dbReference type="Ensembl" id="ENSUAMP00000023688.1"/>
    </source>
</evidence>
<dbReference type="OMA" id="MINDIEH"/>
<evidence type="ECO:0000313" key="3">
    <source>
        <dbReference type="Proteomes" id="UP000291022"/>
    </source>
</evidence>
<accession>A0A452RVX2</accession>
<keyword evidence="1" id="KW-1133">Transmembrane helix</keyword>
<dbReference type="Ensembl" id="ENSUAMT00000026455.1">
    <property type="protein sequence ID" value="ENSUAMP00000023688.1"/>
    <property type="gene ID" value="ENSUAMG00000018555.1"/>
</dbReference>
<keyword evidence="3" id="KW-1185">Reference proteome</keyword>
<feature type="transmembrane region" description="Helical" evidence="1">
    <location>
        <begin position="59"/>
        <end position="81"/>
    </location>
</feature>
<organism evidence="2 3">
    <name type="scientific">Ursus americanus</name>
    <name type="common">American black bear</name>
    <name type="synonym">Euarctos americanus</name>
    <dbReference type="NCBI Taxonomy" id="9643"/>
    <lineage>
        <taxon>Eukaryota</taxon>
        <taxon>Metazoa</taxon>
        <taxon>Chordata</taxon>
        <taxon>Craniata</taxon>
        <taxon>Vertebrata</taxon>
        <taxon>Euteleostomi</taxon>
        <taxon>Mammalia</taxon>
        <taxon>Eutheria</taxon>
        <taxon>Laurasiatheria</taxon>
        <taxon>Carnivora</taxon>
        <taxon>Caniformia</taxon>
        <taxon>Ursidae</taxon>
        <taxon>Ursus</taxon>
    </lineage>
</organism>
<proteinExistence type="predicted"/>
<reference evidence="2" key="3">
    <citation type="submission" date="2025-09" db="UniProtKB">
        <authorList>
            <consortium name="Ensembl"/>
        </authorList>
    </citation>
    <scope>IDENTIFICATION</scope>
</reference>
<name>A0A452RVX2_URSAM</name>
<dbReference type="AlphaFoldDB" id="A0A452RVX2"/>
<keyword evidence="1" id="KW-0812">Transmembrane</keyword>